<dbReference type="PANTHER" id="PTHR33258:SF1">
    <property type="entry name" value="TRANSPOSASE INSL FOR INSERTION SEQUENCE ELEMENT IS186A-RELATED"/>
    <property type="match status" value="1"/>
</dbReference>
<dbReference type="PATRIC" id="fig|1263870.3.peg.3077"/>
<dbReference type="PANTHER" id="PTHR33258">
    <property type="entry name" value="TRANSPOSASE INSL FOR INSERTION SEQUENCE ELEMENT IS186A-RELATED"/>
    <property type="match status" value="1"/>
</dbReference>
<dbReference type="InterPro" id="IPR002559">
    <property type="entry name" value="Transposase_11"/>
</dbReference>
<evidence type="ECO:0000259" key="2">
    <source>
        <dbReference type="Pfam" id="PF01609"/>
    </source>
</evidence>
<dbReference type="Pfam" id="PF01609">
    <property type="entry name" value="DDE_Tnp_1"/>
    <property type="match status" value="1"/>
</dbReference>
<feature type="region of interest" description="Disordered" evidence="1">
    <location>
        <begin position="433"/>
        <end position="462"/>
    </location>
</feature>
<proteinExistence type="predicted"/>
<organism evidence="3 4">
    <name type="scientific">Rhodopirellula sallentina SM41</name>
    <dbReference type="NCBI Taxonomy" id="1263870"/>
    <lineage>
        <taxon>Bacteria</taxon>
        <taxon>Pseudomonadati</taxon>
        <taxon>Planctomycetota</taxon>
        <taxon>Planctomycetia</taxon>
        <taxon>Pirellulales</taxon>
        <taxon>Pirellulaceae</taxon>
        <taxon>Rhodopirellula</taxon>
    </lineage>
</organism>
<dbReference type="GO" id="GO:0004803">
    <property type="term" value="F:transposase activity"/>
    <property type="evidence" value="ECO:0007669"/>
    <property type="project" value="InterPro"/>
</dbReference>
<dbReference type="GO" id="GO:0003677">
    <property type="term" value="F:DNA binding"/>
    <property type="evidence" value="ECO:0007669"/>
    <property type="project" value="InterPro"/>
</dbReference>
<accession>M5U316</accession>
<dbReference type="SUPFAM" id="SSF53098">
    <property type="entry name" value="Ribonuclease H-like"/>
    <property type="match status" value="1"/>
</dbReference>
<dbReference type="AlphaFoldDB" id="M5U316"/>
<name>M5U316_9BACT</name>
<evidence type="ECO:0000313" key="4">
    <source>
        <dbReference type="Proteomes" id="UP000011885"/>
    </source>
</evidence>
<sequence>MEGFAMDCTLFTDPLFRSFADKRPFATVTQMVLRRLLAPKELDGLFESEAQRQYSRTLLFSDLTGLVSGVVLGKYRSMNAGYKALKDQLGVSVRAVYDKLQGVELALSRQLVRNSYRQTIEICKEIGCVQNNDLAGYSTRILDGNWLSGTERRLKETRASTAAPLPGKSLVVYDPRYRAACDFIPIEDAYSQELSGLDAVIETLAAKQLWLADRNFCTLKFLYSIAAKCGCFVIRQHGKLHGTEKGKLRKIGESETGVIYEHQLVLPEYEGRQMTVRRVVVHLFEPTRDKDVEVVLLTNLPVEDADAVVVSDLYRTRWKIETAFGHMTTALNCEIKPLCYPKAALFCFACALVAYNAFAISKGAIAAEHGRAEAEMLSHYYLANEIASATDGMLVVLPDERWAEMAQIDQGGFAQEVRQIIGGMDLSCYRKSIRGPKKKPPKRSNKSNSVHVSTKRILDKRK</sequence>
<dbReference type="Gene3D" id="3.90.350.10">
    <property type="entry name" value="Transposase Inhibitor Protein From Tn5, Chain A, domain 1"/>
    <property type="match status" value="1"/>
</dbReference>
<dbReference type="Proteomes" id="UP000011885">
    <property type="component" value="Unassembled WGS sequence"/>
</dbReference>
<reference evidence="3 4" key="1">
    <citation type="journal article" date="2013" name="Mar. Genomics">
        <title>Expression of sulfatases in Rhodopirellula baltica and the diversity of sulfatases in the genus Rhodopirellula.</title>
        <authorList>
            <person name="Wegner C.E."/>
            <person name="Richter-Heitmann T."/>
            <person name="Klindworth A."/>
            <person name="Klockow C."/>
            <person name="Richter M."/>
            <person name="Achstetter T."/>
            <person name="Glockner F.O."/>
            <person name="Harder J."/>
        </authorList>
    </citation>
    <scope>NUCLEOTIDE SEQUENCE [LARGE SCALE GENOMIC DNA]</scope>
    <source>
        <strain evidence="3 4">SM41</strain>
    </source>
</reference>
<comment type="caution">
    <text evidence="3">The sequence shown here is derived from an EMBL/GenBank/DDBJ whole genome shotgun (WGS) entry which is preliminary data.</text>
</comment>
<evidence type="ECO:0000256" key="1">
    <source>
        <dbReference type="SAM" id="MobiDB-lite"/>
    </source>
</evidence>
<gene>
    <name evidence="3" type="ORF">RSSM_02897</name>
</gene>
<evidence type="ECO:0000313" key="3">
    <source>
        <dbReference type="EMBL" id="EMI55664.1"/>
    </source>
</evidence>
<feature type="domain" description="Transposase IS4-like" evidence="2">
    <location>
        <begin position="170"/>
        <end position="340"/>
    </location>
</feature>
<dbReference type="InterPro" id="IPR012337">
    <property type="entry name" value="RNaseH-like_sf"/>
</dbReference>
<protein>
    <submittedName>
        <fullName evidence="3">Isrso13-transposase protein</fullName>
    </submittedName>
</protein>
<dbReference type="EMBL" id="ANOH01000205">
    <property type="protein sequence ID" value="EMI55664.1"/>
    <property type="molecule type" value="Genomic_DNA"/>
</dbReference>
<keyword evidence="4" id="KW-1185">Reference proteome</keyword>
<feature type="compositionally biased region" description="Basic residues" evidence="1">
    <location>
        <begin position="433"/>
        <end position="445"/>
    </location>
</feature>
<dbReference type="GO" id="GO:0006313">
    <property type="term" value="P:DNA transposition"/>
    <property type="evidence" value="ECO:0007669"/>
    <property type="project" value="InterPro"/>
</dbReference>